<dbReference type="InterPro" id="IPR008183">
    <property type="entry name" value="Aldose_1/G6P_1-epimerase"/>
</dbReference>
<organism evidence="1 2">
    <name type="scientific">Quadrisphaera setariae</name>
    <dbReference type="NCBI Taxonomy" id="2593304"/>
    <lineage>
        <taxon>Bacteria</taxon>
        <taxon>Bacillati</taxon>
        <taxon>Actinomycetota</taxon>
        <taxon>Actinomycetes</taxon>
        <taxon>Kineosporiales</taxon>
        <taxon>Kineosporiaceae</taxon>
        <taxon>Quadrisphaera</taxon>
    </lineage>
</organism>
<name>A0A5C8Z3D6_9ACTN</name>
<dbReference type="GO" id="GO:0005975">
    <property type="term" value="P:carbohydrate metabolic process"/>
    <property type="evidence" value="ECO:0007669"/>
    <property type="project" value="InterPro"/>
</dbReference>
<protein>
    <recommendedName>
        <fullName evidence="3">Aldose 1-epimerase</fullName>
    </recommendedName>
</protein>
<dbReference type="Pfam" id="PF01263">
    <property type="entry name" value="Aldose_epim"/>
    <property type="match status" value="1"/>
</dbReference>
<dbReference type="GO" id="GO:0016853">
    <property type="term" value="F:isomerase activity"/>
    <property type="evidence" value="ECO:0007669"/>
    <property type="project" value="InterPro"/>
</dbReference>
<keyword evidence="2" id="KW-1185">Reference proteome</keyword>
<gene>
    <name evidence="1" type="ORF">FMM08_21390</name>
</gene>
<dbReference type="SUPFAM" id="SSF74650">
    <property type="entry name" value="Galactose mutarotase-like"/>
    <property type="match status" value="1"/>
</dbReference>
<comment type="caution">
    <text evidence="1">The sequence shown here is derived from an EMBL/GenBank/DDBJ whole genome shotgun (WGS) entry which is preliminary data.</text>
</comment>
<evidence type="ECO:0000313" key="1">
    <source>
        <dbReference type="EMBL" id="TXR51701.1"/>
    </source>
</evidence>
<accession>A0A5C8Z3D6</accession>
<dbReference type="Proteomes" id="UP000321234">
    <property type="component" value="Unassembled WGS sequence"/>
</dbReference>
<evidence type="ECO:0000313" key="2">
    <source>
        <dbReference type="Proteomes" id="UP000321234"/>
    </source>
</evidence>
<proteinExistence type="predicted"/>
<dbReference type="AlphaFoldDB" id="A0A5C8Z3D6"/>
<dbReference type="GO" id="GO:0030246">
    <property type="term" value="F:carbohydrate binding"/>
    <property type="evidence" value="ECO:0007669"/>
    <property type="project" value="InterPro"/>
</dbReference>
<dbReference type="OrthoDB" id="4739604at2"/>
<dbReference type="InterPro" id="IPR014718">
    <property type="entry name" value="GH-type_carb-bd"/>
</dbReference>
<dbReference type="InterPro" id="IPR011013">
    <property type="entry name" value="Gal_mutarotase_sf_dom"/>
</dbReference>
<sequence length="293" mass="31984">MRQAGAVELTAGATRLTVDEAFGARISSLLVPGAVRTRAGEQPCDLQLVGRFSDTPHGWGAFPMVPWAGRVRDARLTWQGRTVELPPNKAPHAIHGTVARVPWDVVEAEEHHAVLRRDLGHDWPWRGHAEIRYDLTPTSLELRLECWNDGTDADGPMPAWIGMHPWHPRFVGGAEAELDVPVTDPATAVMVKDDEGIIDGRRGPLPHGAPNHHRIDEALAGVVWPATITWPGVARLEISSDAEYGVVFTERDEAVCVEPQTGPPDAAALGLAHAVAPGEAHVMHMTWRWSTQL</sequence>
<evidence type="ECO:0008006" key="3">
    <source>
        <dbReference type="Google" id="ProtNLM"/>
    </source>
</evidence>
<reference evidence="1 2" key="1">
    <citation type="submission" date="2019-07" db="EMBL/GenBank/DDBJ databases">
        <title>Quadrisphaera sp. strain DD2A genome sequencing and assembly.</title>
        <authorList>
            <person name="Kim I."/>
        </authorList>
    </citation>
    <scope>NUCLEOTIDE SEQUENCE [LARGE SCALE GENOMIC DNA]</scope>
    <source>
        <strain evidence="1 2">DD2A</strain>
    </source>
</reference>
<dbReference type="Gene3D" id="2.70.98.10">
    <property type="match status" value="1"/>
</dbReference>
<dbReference type="EMBL" id="VKAC01000018">
    <property type="protein sequence ID" value="TXR51701.1"/>
    <property type="molecule type" value="Genomic_DNA"/>
</dbReference>